<reference evidence="2" key="1">
    <citation type="submission" date="2016-06" db="EMBL/GenBank/DDBJ databases">
        <title>Parallel loss of symbiosis genes in relatives of nitrogen-fixing non-legume Parasponia.</title>
        <authorList>
            <person name="Van Velzen R."/>
            <person name="Holmer R."/>
            <person name="Bu F."/>
            <person name="Rutten L."/>
            <person name="Van Zeijl A."/>
            <person name="Liu W."/>
            <person name="Santuari L."/>
            <person name="Cao Q."/>
            <person name="Sharma T."/>
            <person name="Shen D."/>
            <person name="Roswanjaya Y."/>
            <person name="Wardhani T."/>
            <person name="Kalhor M.S."/>
            <person name="Jansen J."/>
            <person name="Van den Hoogen J."/>
            <person name="Gungor B."/>
            <person name="Hartog M."/>
            <person name="Hontelez J."/>
            <person name="Verver J."/>
            <person name="Yang W.-C."/>
            <person name="Schijlen E."/>
            <person name="Repin R."/>
            <person name="Schilthuizen M."/>
            <person name="Schranz E."/>
            <person name="Heidstra R."/>
            <person name="Miyata K."/>
            <person name="Fedorova E."/>
            <person name="Kohlen W."/>
            <person name="Bisseling T."/>
            <person name="Smit S."/>
            <person name="Geurts R."/>
        </authorList>
    </citation>
    <scope>NUCLEOTIDE SEQUENCE [LARGE SCALE GENOMIC DNA]</scope>
    <source>
        <strain evidence="2">cv. RG33-2</strain>
    </source>
</reference>
<dbReference type="EMBL" id="JXTC01000361">
    <property type="protein sequence ID" value="PON60788.1"/>
    <property type="molecule type" value="Genomic_DNA"/>
</dbReference>
<name>A0A2P5CIC8_TREOI</name>
<evidence type="ECO:0000313" key="2">
    <source>
        <dbReference type="Proteomes" id="UP000237000"/>
    </source>
</evidence>
<sequence>MSQNLFKRSSKQLCHNYNHTTYGITNKQEL</sequence>
<dbReference type="InParanoid" id="A0A2P5CIC8"/>
<evidence type="ECO:0000313" key="1">
    <source>
        <dbReference type="EMBL" id="PON60788.1"/>
    </source>
</evidence>
<organism evidence="1 2">
    <name type="scientific">Trema orientale</name>
    <name type="common">Charcoal tree</name>
    <name type="synonym">Celtis orientalis</name>
    <dbReference type="NCBI Taxonomy" id="63057"/>
    <lineage>
        <taxon>Eukaryota</taxon>
        <taxon>Viridiplantae</taxon>
        <taxon>Streptophyta</taxon>
        <taxon>Embryophyta</taxon>
        <taxon>Tracheophyta</taxon>
        <taxon>Spermatophyta</taxon>
        <taxon>Magnoliopsida</taxon>
        <taxon>eudicotyledons</taxon>
        <taxon>Gunneridae</taxon>
        <taxon>Pentapetalae</taxon>
        <taxon>rosids</taxon>
        <taxon>fabids</taxon>
        <taxon>Rosales</taxon>
        <taxon>Cannabaceae</taxon>
        <taxon>Trema</taxon>
    </lineage>
</organism>
<gene>
    <name evidence="1" type="ORF">TorRG33x02_283610</name>
</gene>
<accession>A0A2P5CIC8</accession>
<comment type="caution">
    <text evidence="1">The sequence shown here is derived from an EMBL/GenBank/DDBJ whole genome shotgun (WGS) entry which is preliminary data.</text>
</comment>
<dbReference type="AlphaFoldDB" id="A0A2P5CIC8"/>
<dbReference type="Proteomes" id="UP000237000">
    <property type="component" value="Unassembled WGS sequence"/>
</dbReference>
<keyword evidence="2" id="KW-1185">Reference proteome</keyword>
<protein>
    <submittedName>
        <fullName evidence="1">Uncharacterized protein</fullName>
    </submittedName>
</protein>
<proteinExistence type="predicted"/>